<proteinExistence type="inferred from homology"/>
<dbReference type="PRINTS" id="PR00792">
    <property type="entry name" value="PEPSIN"/>
</dbReference>
<feature type="domain" description="Peptidase A1" evidence="6">
    <location>
        <begin position="150"/>
        <end position="491"/>
    </location>
</feature>
<dbReference type="Pfam" id="PF00026">
    <property type="entry name" value="Asp"/>
    <property type="match status" value="1"/>
</dbReference>
<feature type="compositionally biased region" description="Basic residues" evidence="4">
    <location>
        <begin position="107"/>
        <end position="120"/>
    </location>
</feature>
<comment type="similarity">
    <text evidence="1 3">Belongs to the peptidase A1 family.</text>
</comment>
<dbReference type="SUPFAM" id="SSF50630">
    <property type="entry name" value="Acid proteases"/>
    <property type="match status" value="1"/>
</dbReference>
<dbReference type="InterPro" id="IPR001969">
    <property type="entry name" value="Aspartic_peptidase_AS"/>
</dbReference>
<dbReference type="PROSITE" id="PS00141">
    <property type="entry name" value="ASP_PROTEASE"/>
    <property type="match status" value="1"/>
</dbReference>
<accession>A0A177V0V5</accession>
<dbReference type="InterPro" id="IPR001461">
    <property type="entry name" value="Aspartic_peptidase_A1"/>
</dbReference>
<dbReference type="CDD" id="cd05471">
    <property type="entry name" value="pepsin_like"/>
    <property type="match status" value="1"/>
</dbReference>
<sequence length="494" mass="52671">MLARGLPRAFSFSLLVLGLLLRPASADVLYARSTNAHDLARVRSQPSAKTGVADWDRIRASVEHVRNRYSTAAMAARREESTVSQPGTRGADQAGGSTSPQLEERKKRMKKKMKKAHVHANARDNTGTNQGSGVTSRLHGAFHDDESLNYHMHVKIGTKPDGFKMLVDTGSTVAWVVGPRCKKAGCRGPDNGADRKIFDPNSSSSTCKALGTTFSIDYTRGKVKGDVFEDSFTFGAGALQLGQQRFGVAEDVSPDFADSVCDGLLGLAPVAHTTNGAPTFLSALFNGGTKLDTSFISIFLGRPSSGTARRSEIRFGAQVNYDLIRGDEKKISFFPLTQSDFWAIRVRGLGVKGATDGQHHQIGGAGDDNGSGDKGIDAVIDTGTTLIHAPSAEVDKFWSGVPGSRKQIGGELDSFWSFPCDHKLEAELLLSDGTRLDISALDLNMGKVSEGSAECVGALYAMDGAGFVLGQAALKSVYTVLDWAGRRVGLAQAI</sequence>
<evidence type="ECO:0000313" key="8">
    <source>
        <dbReference type="EMBL" id="KAE8265787.1"/>
    </source>
</evidence>
<dbReference type="Proteomes" id="UP000077671">
    <property type="component" value="Unassembled WGS sequence"/>
</dbReference>
<feature type="chain" id="PRO_5043814336" description="Peptidase A1 domain-containing protein" evidence="5">
    <location>
        <begin position="27"/>
        <end position="494"/>
    </location>
</feature>
<dbReference type="Proteomes" id="UP000836402">
    <property type="component" value="Unassembled WGS sequence"/>
</dbReference>
<keyword evidence="10" id="KW-1185">Reference proteome</keyword>
<evidence type="ECO:0000256" key="5">
    <source>
        <dbReference type="SAM" id="SignalP"/>
    </source>
</evidence>
<reference evidence="8" key="2">
    <citation type="journal article" date="2019" name="IMA Fungus">
        <title>Genome sequencing and comparison of five Tilletia species to identify candidate genes for the detection of regulated species infecting wheat.</title>
        <authorList>
            <person name="Nguyen H.D.T."/>
            <person name="Sultana T."/>
            <person name="Kesanakurti P."/>
            <person name="Hambleton S."/>
        </authorList>
    </citation>
    <scope>NUCLEOTIDE SEQUENCE</scope>
    <source>
        <strain evidence="8">DAOMC 238032</strain>
    </source>
</reference>
<organism evidence="8 9">
    <name type="scientific">Tilletia caries</name>
    <name type="common">wheat bunt fungus</name>
    <dbReference type="NCBI Taxonomy" id="13290"/>
    <lineage>
        <taxon>Eukaryota</taxon>
        <taxon>Fungi</taxon>
        <taxon>Dikarya</taxon>
        <taxon>Basidiomycota</taxon>
        <taxon>Ustilaginomycotina</taxon>
        <taxon>Exobasidiomycetes</taxon>
        <taxon>Tilletiales</taxon>
        <taxon>Tilletiaceae</taxon>
        <taxon>Tilletia</taxon>
    </lineage>
</organism>
<evidence type="ECO:0000313" key="10">
    <source>
        <dbReference type="Proteomes" id="UP000836402"/>
    </source>
</evidence>
<feature type="signal peptide" evidence="5">
    <location>
        <begin position="1"/>
        <end position="26"/>
    </location>
</feature>
<dbReference type="AlphaFoldDB" id="A0A177V0V5"/>
<evidence type="ECO:0000256" key="2">
    <source>
        <dbReference type="ARBA" id="ARBA00022750"/>
    </source>
</evidence>
<dbReference type="InterPro" id="IPR021109">
    <property type="entry name" value="Peptidase_aspartic_dom_sf"/>
</dbReference>
<evidence type="ECO:0000256" key="4">
    <source>
        <dbReference type="SAM" id="MobiDB-lite"/>
    </source>
</evidence>
<dbReference type="EMBL" id="LWDD02000002">
    <property type="protein sequence ID" value="KAE8265787.1"/>
    <property type="molecule type" value="Genomic_DNA"/>
</dbReference>
<keyword evidence="2 3" id="KW-0064">Aspartyl protease</keyword>
<keyword evidence="3" id="KW-0378">Hydrolase</keyword>
<evidence type="ECO:0000256" key="3">
    <source>
        <dbReference type="RuleBase" id="RU000454"/>
    </source>
</evidence>
<dbReference type="PANTHER" id="PTHR47966">
    <property type="entry name" value="BETA-SITE APP-CLEAVING ENZYME, ISOFORM A-RELATED"/>
    <property type="match status" value="1"/>
</dbReference>
<reference evidence="8" key="1">
    <citation type="submission" date="2016-04" db="EMBL/GenBank/DDBJ databases">
        <authorList>
            <person name="Nguyen H.D."/>
            <person name="Kesanakurti P."/>
            <person name="Cullis J."/>
            <person name="Levesque C.A."/>
            <person name="Hambleton S."/>
        </authorList>
    </citation>
    <scope>NUCLEOTIDE SEQUENCE</scope>
    <source>
        <strain evidence="8">DAOMC 238032</strain>
    </source>
</reference>
<dbReference type="PROSITE" id="PS51767">
    <property type="entry name" value="PEPTIDASE_A1"/>
    <property type="match status" value="1"/>
</dbReference>
<gene>
    <name evidence="8" type="ORF">A4X03_0g38</name>
    <name evidence="7" type="ORF">JKIAZH3_G8</name>
</gene>
<evidence type="ECO:0000259" key="6">
    <source>
        <dbReference type="PROSITE" id="PS51767"/>
    </source>
</evidence>
<dbReference type="InterPro" id="IPR033121">
    <property type="entry name" value="PEPTIDASE_A1"/>
</dbReference>
<evidence type="ECO:0000313" key="7">
    <source>
        <dbReference type="EMBL" id="CAD6911672.1"/>
    </source>
</evidence>
<protein>
    <recommendedName>
        <fullName evidence="6">Peptidase A1 domain-containing protein</fullName>
    </recommendedName>
</protein>
<reference evidence="7" key="3">
    <citation type="submission" date="2020-10" db="EMBL/GenBank/DDBJ databases">
        <authorList>
            <person name="Sedaghatjoo S."/>
        </authorList>
    </citation>
    <scope>NUCLEOTIDE SEQUENCE</scope>
    <source>
        <strain evidence="7">AZH3</strain>
    </source>
</reference>
<comment type="caution">
    <text evidence="8">The sequence shown here is derived from an EMBL/GenBank/DDBJ whole genome shotgun (WGS) entry which is preliminary data.</text>
</comment>
<dbReference type="GO" id="GO:0006508">
    <property type="term" value="P:proteolysis"/>
    <property type="evidence" value="ECO:0007669"/>
    <property type="project" value="UniProtKB-KW"/>
</dbReference>
<dbReference type="Gene3D" id="2.40.70.10">
    <property type="entry name" value="Acid Proteases"/>
    <property type="match status" value="2"/>
</dbReference>
<keyword evidence="5" id="KW-0732">Signal</keyword>
<dbReference type="EMBL" id="CAJHJG010001365">
    <property type="protein sequence ID" value="CAD6911672.1"/>
    <property type="molecule type" value="Genomic_DNA"/>
</dbReference>
<dbReference type="PANTHER" id="PTHR47966:SF51">
    <property type="entry name" value="BETA-SITE APP-CLEAVING ENZYME, ISOFORM A-RELATED"/>
    <property type="match status" value="1"/>
</dbReference>
<keyword evidence="3" id="KW-0645">Protease</keyword>
<feature type="compositionally biased region" description="Polar residues" evidence="4">
    <location>
        <begin position="123"/>
        <end position="135"/>
    </location>
</feature>
<evidence type="ECO:0000256" key="1">
    <source>
        <dbReference type="ARBA" id="ARBA00007447"/>
    </source>
</evidence>
<dbReference type="InterPro" id="IPR034164">
    <property type="entry name" value="Pepsin-like_dom"/>
</dbReference>
<evidence type="ECO:0000313" key="9">
    <source>
        <dbReference type="Proteomes" id="UP000077671"/>
    </source>
</evidence>
<name>A0A177V0V5_9BASI</name>
<dbReference type="GO" id="GO:0004190">
    <property type="term" value="F:aspartic-type endopeptidase activity"/>
    <property type="evidence" value="ECO:0007669"/>
    <property type="project" value="UniProtKB-KW"/>
</dbReference>
<feature type="region of interest" description="Disordered" evidence="4">
    <location>
        <begin position="72"/>
        <end position="138"/>
    </location>
</feature>